<name>A0A4T0FID9_9BASI</name>
<dbReference type="PANTHER" id="PTHR45867:SF3">
    <property type="entry name" value="ACID PHOSPHATASE TYPE 7"/>
    <property type="match status" value="1"/>
</dbReference>
<dbReference type="EMBL" id="SPNW01000059">
    <property type="protein sequence ID" value="TIA87285.1"/>
    <property type="molecule type" value="Genomic_DNA"/>
</dbReference>
<dbReference type="Proteomes" id="UP000310189">
    <property type="component" value="Unassembled WGS sequence"/>
</dbReference>
<dbReference type="GO" id="GO:0046872">
    <property type="term" value="F:metal ion binding"/>
    <property type="evidence" value="ECO:0007669"/>
    <property type="project" value="InterPro"/>
</dbReference>
<dbReference type="SUPFAM" id="SSF56300">
    <property type="entry name" value="Metallo-dependent phosphatases"/>
    <property type="match status" value="1"/>
</dbReference>
<proteinExistence type="inferred from homology"/>
<evidence type="ECO:0000259" key="6">
    <source>
        <dbReference type="Pfam" id="PF16656"/>
    </source>
</evidence>
<keyword evidence="2" id="KW-0325">Glycoprotein</keyword>
<gene>
    <name evidence="7" type="ORF">E3P99_03249</name>
</gene>
<dbReference type="GO" id="GO:0003993">
    <property type="term" value="F:acid phosphatase activity"/>
    <property type="evidence" value="ECO:0007669"/>
    <property type="project" value="UniProtKB-EC"/>
</dbReference>
<comment type="caution">
    <text evidence="7">The sequence shown here is derived from an EMBL/GenBank/DDBJ whole genome shotgun (WGS) entry which is preliminary data.</text>
</comment>
<sequence length="491" mass="54871">MITSALGAAFGLSTFTAATLTYQHRLAISSDTGINVAFNTLGNTTAEATPVVYYGRSRDDLDMYAIGTSSSYATARSTTHKVPLRDLESDTQYHYQTCLDVYGSCLRSPTYSFKTAVSAGDHAEYKFAALGDMGVMGSLGLSSKAPESVEDFSKLDEGERSTMKALIDNQRKYQFILQNGDFAYADDAGKEITSGFIDRIPDEPLLQQMSETYELILEAFFNQTSEFARSVPYMAGVGNHEQLLTRGNMYTDELTNHTIMVDDIPTGQRNFTFYKDKFYMPGDESGGLGNFWWSVDVGPLKLIQLNTESDIKDGVPSPGARRDPALEDYGEPNEQLEWLENELRSVNRGITPWVMISAHRPWYGTWRGCPGCLEAFDELIVKYGVDVVYNSHIHLYERLAPLANGTVDDNELNNPRAPWYIVSGAAGHYDGLDDMPDNIAVESRRLIQGEFGYDEFTIHNRTHLTHAFVASKNDSVLDISTLYKTHEYKHD</sequence>
<evidence type="ECO:0000256" key="1">
    <source>
        <dbReference type="ARBA" id="ARBA00022729"/>
    </source>
</evidence>
<dbReference type="InterPro" id="IPR004843">
    <property type="entry name" value="Calcineurin-like_PHP"/>
</dbReference>
<dbReference type="InterPro" id="IPR029052">
    <property type="entry name" value="Metallo-depent_PP-like"/>
</dbReference>
<dbReference type="InterPro" id="IPR008963">
    <property type="entry name" value="Purple_acid_Pase-like_N"/>
</dbReference>
<reference evidence="7 8" key="1">
    <citation type="submission" date="2019-03" db="EMBL/GenBank/DDBJ databases">
        <title>Sequencing 23 genomes of Wallemia ichthyophaga.</title>
        <authorList>
            <person name="Gostincar C."/>
        </authorList>
    </citation>
    <scope>NUCLEOTIDE SEQUENCE [LARGE SCALE GENOMIC DNA]</scope>
    <source>
        <strain evidence="7 8">EXF-5753</strain>
    </source>
</reference>
<dbReference type="OrthoDB" id="45007at2759"/>
<dbReference type="Pfam" id="PF00149">
    <property type="entry name" value="Metallophos"/>
    <property type="match status" value="1"/>
</dbReference>
<feature type="domain" description="Purple acid phosphatase N-terminal" evidence="6">
    <location>
        <begin position="23"/>
        <end position="115"/>
    </location>
</feature>
<comment type="similarity">
    <text evidence="3">Belongs to the metallophosphoesterase superfamily. Purple acid phosphatase family.</text>
</comment>
<comment type="catalytic activity">
    <reaction evidence="3">
        <text>a phosphate monoester + H2O = an alcohol + phosphate</text>
        <dbReference type="Rhea" id="RHEA:15017"/>
        <dbReference type="ChEBI" id="CHEBI:15377"/>
        <dbReference type="ChEBI" id="CHEBI:30879"/>
        <dbReference type="ChEBI" id="CHEBI:43474"/>
        <dbReference type="ChEBI" id="CHEBI:67140"/>
        <dbReference type="EC" id="3.1.3.2"/>
    </reaction>
</comment>
<dbReference type="CDD" id="cd00839">
    <property type="entry name" value="MPP_PAPs"/>
    <property type="match status" value="1"/>
</dbReference>
<dbReference type="InterPro" id="IPR015914">
    <property type="entry name" value="PAPs_N"/>
</dbReference>
<dbReference type="Gene3D" id="3.60.21.10">
    <property type="match status" value="1"/>
</dbReference>
<dbReference type="EC" id="3.1.3.2" evidence="3"/>
<evidence type="ECO:0000313" key="7">
    <source>
        <dbReference type="EMBL" id="TIA87285.1"/>
    </source>
</evidence>
<feature type="domain" description="Calcineurin-like phosphoesterase" evidence="4">
    <location>
        <begin position="126"/>
        <end position="395"/>
    </location>
</feature>
<dbReference type="SUPFAM" id="SSF49363">
    <property type="entry name" value="Purple acid phosphatase, N-terminal domain"/>
    <property type="match status" value="1"/>
</dbReference>
<accession>A0A4T0FID9</accession>
<dbReference type="InterPro" id="IPR025733">
    <property type="entry name" value="PAPs_C"/>
</dbReference>
<keyword evidence="3" id="KW-0378">Hydrolase</keyword>
<evidence type="ECO:0000256" key="2">
    <source>
        <dbReference type="ARBA" id="ARBA00023180"/>
    </source>
</evidence>
<feature type="signal peptide" evidence="3">
    <location>
        <begin position="1"/>
        <end position="18"/>
    </location>
</feature>
<dbReference type="Pfam" id="PF14008">
    <property type="entry name" value="Metallophos_C"/>
    <property type="match status" value="1"/>
</dbReference>
<dbReference type="Gene3D" id="2.60.40.380">
    <property type="entry name" value="Purple acid phosphatase-like, N-terminal"/>
    <property type="match status" value="1"/>
</dbReference>
<evidence type="ECO:0000256" key="3">
    <source>
        <dbReference type="RuleBase" id="RU361203"/>
    </source>
</evidence>
<dbReference type="PANTHER" id="PTHR45867">
    <property type="entry name" value="PURPLE ACID PHOSPHATASE"/>
    <property type="match status" value="1"/>
</dbReference>
<dbReference type="AlphaFoldDB" id="A0A4T0FID9"/>
<dbReference type="InterPro" id="IPR041792">
    <property type="entry name" value="MPP_PAP"/>
</dbReference>
<feature type="domain" description="Purple acid phosphatase C-terminal" evidence="5">
    <location>
        <begin position="417"/>
        <end position="478"/>
    </location>
</feature>
<keyword evidence="1 3" id="KW-0732">Signal</keyword>
<dbReference type="Pfam" id="PF16656">
    <property type="entry name" value="Pur_ac_phosph_N"/>
    <property type="match status" value="1"/>
</dbReference>
<organism evidence="7 8">
    <name type="scientific">Wallemia hederae</name>
    <dbReference type="NCBI Taxonomy" id="1540922"/>
    <lineage>
        <taxon>Eukaryota</taxon>
        <taxon>Fungi</taxon>
        <taxon>Dikarya</taxon>
        <taxon>Basidiomycota</taxon>
        <taxon>Wallemiomycotina</taxon>
        <taxon>Wallemiomycetes</taxon>
        <taxon>Wallemiales</taxon>
        <taxon>Wallemiaceae</taxon>
        <taxon>Wallemia</taxon>
    </lineage>
</organism>
<evidence type="ECO:0000313" key="8">
    <source>
        <dbReference type="Proteomes" id="UP000310189"/>
    </source>
</evidence>
<feature type="chain" id="PRO_5021041282" description="Purple acid phosphatase" evidence="3">
    <location>
        <begin position="19"/>
        <end position="491"/>
    </location>
</feature>
<evidence type="ECO:0000259" key="5">
    <source>
        <dbReference type="Pfam" id="PF14008"/>
    </source>
</evidence>
<keyword evidence="8" id="KW-1185">Reference proteome</keyword>
<protein>
    <recommendedName>
        <fullName evidence="3">Purple acid phosphatase</fullName>
        <ecNumber evidence="3">3.1.3.2</ecNumber>
    </recommendedName>
</protein>
<evidence type="ECO:0000259" key="4">
    <source>
        <dbReference type="Pfam" id="PF00149"/>
    </source>
</evidence>